<accession>A0A9W4TW86</accession>
<feature type="transmembrane region" description="Helical" evidence="9">
    <location>
        <begin position="391"/>
        <end position="413"/>
    </location>
</feature>
<evidence type="ECO:0000256" key="6">
    <source>
        <dbReference type="ARBA" id="ARBA00023136"/>
    </source>
</evidence>
<evidence type="ECO:0000259" key="11">
    <source>
        <dbReference type="Pfam" id="PF12621"/>
    </source>
</evidence>
<feature type="transmembrane region" description="Helical" evidence="9">
    <location>
        <begin position="20"/>
        <end position="38"/>
    </location>
</feature>
<feature type="transmembrane region" description="Helical" evidence="9">
    <location>
        <begin position="150"/>
        <end position="169"/>
    </location>
</feature>
<evidence type="ECO:0000256" key="4">
    <source>
        <dbReference type="ARBA" id="ARBA00022692"/>
    </source>
</evidence>
<feature type="coiled-coil region" evidence="7">
    <location>
        <begin position="228"/>
        <end position="262"/>
    </location>
</feature>
<dbReference type="InterPro" id="IPR003864">
    <property type="entry name" value="CSC1/OSCA1-like_7TM"/>
</dbReference>
<evidence type="ECO:0000256" key="7">
    <source>
        <dbReference type="SAM" id="Coils"/>
    </source>
</evidence>
<dbReference type="AlphaFoldDB" id="A0A9W4TW86"/>
<dbReference type="InterPro" id="IPR022257">
    <property type="entry name" value="PHM7_ext"/>
</dbReference>
<feature type="transmembrane region" description="Helical" evidence="9">
    <location>
        <begin position="576"/>
        <end position="595"/>
    </location>
</feature>
<feature type="transmembrane region" description="Helical" evidence="9">
    <location>
        <begin position="526"/>
        <end position="555"/>
    </location>
</feature>
<comment type="subcellular location">
    <subcellularLocation>
        <location evidence="1">Membrane</location>
        <topology evidence="1">Multi-pass membrane protein</topology>
    </subcellularLocation>
</comment>
<keyword evidence="6 9" id="KW-0472">Membrane</keyword>
<feature type="transmembrane region" description="Helical" evidence="9">
    <location>
        <begin position="668"/>
        <end position="685"/>
    </location>
</feature>
<dbReference type="InterPro" id="IPR045122">
    <property type="entry name" value="Csc1-like"/>
</dbReference>
<dbReference type="Proteomes" id="UP001152885">
    <property type="component" value="Unassembled WGS sequence"/>
</dbReference>
<evidence type="ECO:0000256" key="9">
    <source>
        <dbReference type="SAM" id="Phobius"/>
    </source>
</evidence>
<keyword evidence="3" id="KW-0813">Transport</keyword>
<feature type="domain" description="10TM putative phosphate transporter extracellular tail" evidence="11">
    <location>
        <begin position="846"/>
        <end position="936"/>
    </location>
</feature>
<dbReference type="InterPro" id="IPR032880">
    <property type="entry name" value="CSC1/OSCA1-like_N"/>
</dbReference>
<feature type="transmembrane region" description="Helical" evidence="9">
    <location>
        <begin position="93"/>
        <end position="116"/>
    </location>
</feature>
<dbReference type="PANTHER" id="PTHR13018:SF139">
    <property type="entry name" value="PHOSPHATE METABOLISM PROTEIN 7"/>
    <property type="match status" value="1"/>
</dbReference>
<evidence type="ECO:0000313" key="15">
    <source>
        <dbReference type="Proteomes" id="UP001152885"/>
    </source>
</evidence>
<name>A0A9W4TW86_9ASCO</name>
<feature type="domain" description="CSC1/OSCA1-like 7TM region" evidence="10">
    <location>
        <begin position="385"/>
        <end position="659"/>
    </location>
</feature>
<dbReference type="GO" id="GO:0005227">
    <property type="term" value="F:calcium-activated cation channel activity"/>
    <property type="evidence" value="ECO:0007669"/>
    <property type="project" value="InterPro"/>
</dbReference>
<dbReference type="OrthoDB" id="1076608at2759"/>
<feature type="domain" description="CSC1/OSCA1-like cytosolic" evidence="13">
    <location>
        <begin position="194"/>
        <end position="374"/>
    </location>
</feature>
<keyword evidence="4 9" id="KW-0812">Transmembrane</keyword>
<dbReference type="Pfam" id="PF02714">
    <property type="entry name" value="RSN1_7TM"/>
    <property type="match status" value="1"/>
</dbReference>
<keyword evidence="5 9" id="KW-1133">Transmembrane helix</keyword>
<evidence type="ECO:0000256" key="3">
    <source>
        <dbReference type="ARBA" id="ARBA00022448"/>
    </source>
</evidence>
<feature type="transmembrane region" description="Helical" evidence="9">
    <location>
        <begin position="478"/>
        <end position="506"/>
    </location>
</feature>
<gene>
    <name evidence="14" type="ORF">CANVERA_P2556</name>
</gene>
<feature type="domain" description="CSC1/OSCA1-like N-terminal transmembrane" evidence="12">
    <location>
        <begin position="16"/>
        <end position="171"/>
    </location>
</feature>
<evidence type="ECO:0000259" key="10">
    <source>
        <dbReference type="Pfam" id="PF02714"/>
    </source>
</evidence>
<dbReference type="Pfam" id="PF13967">
    <property type="entry name" value="RSN1_TM"/>
    <property type="match status" value="1"/>
</dbReference>
<evidence type="ECO:0000256" key="8">
    <source>
        <dbReference type="SAM" id="MobiDB-lite"/>
    </source>
</evidence>
<proteinExistence type="inferred from homology"/>
<protein>
    <recommendedName>
        <fullName evidence="16">DUF221-domain-containing protein</fullName>
    </recommendedName>
</protein>
<evidence type="ECO:0000256" key="2">
    <source>
        <dbReference type="ARBA" id="ARBA00007779"/>
    </source>
</evidence>
<feature type="transmembrane region" description="Helical" evidence="9">
    <location>
        <begin position="433"/>
        <end position="457"/>
    </location>
</feature>
<evidence type="ECO:0000256" key="1">
    <source>
        <dbReference type="ARBA" id="ARBA00004141"/>
    </source>
</evidence>
<dbReference type="InterPro" id="IPR027815">
    <property type="entry name" value="CSC1/OSCA1-like_cyt"/>
</dbReference>
<dbReference type="Pfam" id="PF14703">
    <property type="entry name" value="PHM7_cyt"/>
    <property type="match status" value="1"/>
</dbReference>
<evidence type="ECO:0000256" key="5">
    <source>
        <dbReference type="ARBA" id="ARBA00022989"/>
    </source>
</evidence>
<evidence type="ECO:0000259" key="12">
    <source>
        <dbReference type="Pfam" id="PF13967"/>
    </source>
</evidence>
<comment type="similarity">
    <text evidence="2">Belongs to the CSC1 (TC 1.A.17) family.</text>
</comment>
<comment type="caution">
    <text evidence="14">The sequence shown here is derived from an EMBL/GenBank/DDBJ whole genome shotgun (WGS) entry which is preliminary data.</text>
</comment>
<sequence>MSSNSSSTPSNSSVSQFLSVLIPTLVISVVFFLAFIAIRKKQKRVYEPRSVVNTLPDDLKTESPPPGLFGWLTSILRRPESYLIQKTGTDGYFFLRFLFEFTCVCILGCIITWPILFPVNATNGNNNQPNSQIKGFDILTYSNIRNKWRVFAHVFLSWILFGSVIFLIYRELVYYVTYRHVLQTTPLYDSLLSSRTLLLTEISTEKLTDDQLRSYFPTSTNIWYSRDYKNLEDEIKERKKLANKYESALNKVLTKAVKLKNKLSKKNKPPIEPEDDLDKYLKDGKKRPTHKLKFLIGKKVDTLNYGAERLGELNKIIDKKQTEYQTNKQLPAVFIEFPSQLELQKAYQSIPYQPDFKGVKRIINVTPDDIIWSNLQLTATKRRIKKIGANTFLTLMIIFWCIPVAVVGAISNINFLTDKVPFLKFINNMPSVIMGVITGLLPVIALAVLMSLVPPVIKLMGRISGCLTVQQVESYCQTWFFAFQVVNVFLAMALGSSAASTATSIVQDPGSALEKLSNKFPTSVNFYYSYLCLQGLTISSGVLLQIVALILSHILGRILDGTPRAKWNRYNTLGSPAYSTLYPGFQLLTVIALAYSVIAPLILGFTAIAFILIYFAWIYTMVYVMRPNQVDARGSNYVKSLFQLFTGLFLAQLWITAIFVFSKNWACVALEGVIIVVTIIARFYFKRRFLPLVDAVPISAIKYAAGDSTYAYPMHDQGLKEIKREGQQFWEGGNQLGITGEPNEQVLPNKDLQSIGNSKYTGPEGGAPSTVGGATYDPNHRGSESSAVDTKIGLSESDKYVSHGGPFDEKNSRIQNEDLEKHVGNKNAMKAVAGAPGKGVSWLKLFFKPKSQTFDMIRNIMPNSYFNYVEYNPEFIRHAYDDPAITDEEPHIWISRDSMGLSEIEKNKALKEGVDVHDENASFDEKGNVIYTGPPPTYEEAIRV</sequence>
<dbReference type="EMBL" id="CANTUO010000002">
    <property type="protein sequence ID" value="CAI5758044.1"/>
    <property type="molecule type" value="Genomic_DNA"/>
</dbReference>
<organism evidence="14 15">
    <name type="scientific">Candida verbasci</name>
    <dbReference type="NCBI Taxonomy" id="1227364"/>
    <lineage>
        <taxon>Eukaryota</taxon>
        <taxon>Fungi</taxon>
        <taxon>Dikarya</taxon>
        <taxon>Ascomycota</taxon>
        <taxon>Saccharomycotina</taxon>
        <taxon>Pichiomycetes</taxon>
        <taxon>Debaryomycetaceae</taxon>
        <taxon>Candida/Lodderomyces clade</taxon>
        <taxon>Candida</taxon>
    </lineage>
</organism>
<dbReference type="GO" id="GO:0005886">
    <property type="term" value="C:plasma membrane"/>
    <property type="evidence" value="ECO:0007669"/>
    <property type="project" value="TreeGrafter"/>
</dbReference>
<dbReference type="Pfam" id="PF12621">
    <property type="entry name" value="PHM7_ext"/>
    <property type="match status" value="1"/>
</dbReference>
<evidence type="ECO:0000259" key="13">
    <source>
        <dbReference type="Pfam" id="PF14703"/>
    </source>
</evidence>
<evidence type="ECO:0008006" key="16">
    <source>
        <dbReference type="Google" id="ProtNLM"/>
    </source>
</evidence>
<feature type="region of interest" description="Disordered" evidence="8">
    <location>
        <begin position="760"/>
        <end position="787"/>
    </location>
</feature>
<keyword evidence="7" id="KW-0175">Coiled coil</keyword>
<evidence type="ECO:0000313" key="14">
    <source>
        <dbReference type="EMBL" id="CAI5758044.1"/>
    </source>
</evidence>
<reference evidence="14" key="1">
    <citation type="submission" date="2022-12" db="EMBL/GenBank/DDBJ databases">
        <authorList>
            <person name="Brejova B."/>
        </authorList>
    </citation>
    <scope>NUCLEOTIDE SEQUENCE</scope>
</reference>
<dbReference type="PANTHER" id="PTHR13018">
    <property type="entry name" value="PROBABLE MEMBRANE PROTEIN DUF221-RELATED"/>
    <property type="match status" value="1"/>
</dbReference>
<feature type="transmembrane region" description="Helical" evidence="9">
    <location>
        <begin position="601"/>
        <end position="620"/>
    </location>
</feature>
<keyword evidence="15" id="KW-1185">Reference proteome</keyword>
<feature type="transmembrane region" description="Helical" evidence="9">
    <location>
        <begin position="641"/>
        <end position="662"/>
    </location>
</feature>